<protein>
    <submittedName>
        <fullName evidence="3">Arylamine N-acetyltransferase</fullName>
    </submittedName>
</protein>
<comment type="caution">
    <text evidence="3">The sequence shown here is derived from an EMBL/GenBank/DDBJ whole genome shotgun (WGS) entry which is preliminary data.</text>
</comment>
<evidence type="ECO:0000256" key="1">
    <source>
        <dbReference type="ARBA" id="ARBA00006547"/>
    </source>
</evidence>
<proteinExistence type="inferred from homology"/>
<dbReference type="SUPFAM" id="SSF54001">
    <property type="entry name" value="Cysteine proteinases"/>
    <property type="match status" value="1"/>
</dbReference>
<evidence type="ECO:0000313" key="3">
    <source>
        <dbReference type="EMBL" id="GGC77883.1"/>
    </source>
</evidence>
<dbReference type="PANTHER" id="PTHR11786:SF0">
    <property type="entry name" value="ARYLAMINE N-ACETYLTRANSFERASE 4-RELATED"/>
    <property type="match status" value="1"/>
</dbReference>
<gene>
    <name evidence="3" type="primary">yvcN</name>
    <name evidence="3" type="ORF">GCM10007216_05510</name>
</gene>
<organism evidence="3 4">
    <name type="scientific">Thalassobacillus devorans</name>
    <dbReference type="NCBI Taxonomy" id="279813"/>
    <lineage>
        <taxon>Bacteria</taxon>
        <taxon>Bacillati</taxon>
        <taxon>Bacillota</taxon>
        <taxon>Bacilli</taxon>
        <taxon>Bacillales</taxon>
        <taxon>Bacillaceae</taxon>
        <taxon>Thalassobacillus</taxon>
    </lineage>
</organism>
<dbReference type="InterPro" id="IPR053710">
    <property type="entry name" value="Arylamine_NAT_domain_sf"/>
</dbReference>
<keyword evidence="4" id="KW-1185">Reference proteome</keyword>
<evidence type="ECO:0000256" key="2">
    <source>
        <dbReference type="RuleBase" id="RU003452"/>
    </source>
</evidence>
<dbReference type="Gene3D" id="3.30.2140.20">
    <property type="match status" value="1"/>
</dbReference>
<dbReference type="Pfam" id="PF00797">
    <property type="entry name" value="Acetyltransf_2"/>
    <property type="match status" value="1"/>
</dbReference>
<reference evidence="4" key="1">
    <citation type="journal article" date="2019" name="Int. J. Syst. Evol. Microbiol.">
        <title>The Global Catalogue of Microorganisms (GCM) 10K type strain sequencing project: providing services to taxonomists for standard genome sequencing and annotation.</title>
        <authorList>
            <consortium name="The Broad Institute Genomics Platform"/>
            <consortium name="The Broad Institute Genome Sequencing Center for Infectious Disease"/>
            <person name="Wu L."/>
            <person name="Ma J."/>
        </authorList>
    </citation>
    <scope>NUCLEOTIDE SEQUENCE [LARGE SCALE GENOMIC DNA]</scope>
    <source>
        <strain evidence="4">CCM 7282</strain>
    </source>
</reference>
<evidence type="ECO:0000313" key="4">
    <source>
        <dbReference type="Proteomes" id="UP000619534"/>
    </source>
</evidence>
<dbReference type="InterPro" id="IPR001447">
    <property type="entry name" value="Arylamine_N-AcTrfase"/>
</dbReference>
<dbReference type="RefSeq" id="WP_062445120.1">
    <property type="nucleotide sequence ID" value="NZ_BMCJ01000001.1"/>
</dbReference>
<dbReference type="InterPro" id="IPR038765">
    <property type="entry name" value="Papain-like_cys_pep_sf"/>
</dbReference>
<comment type="similarity">
    <text evidence="1 2">Belongs to the arylamine N-acetyltransferase family.</text>
</comment>
<dbReference type="Proteomes" id="UP000619534">
    <property type="component" value="Unassembled WGS sequence"/>
</dbReference>
<dbReference type="EMBL" id="BMCJ01000001">
    <property type="protein sequence ID" value="GGC77883.1"/>
    <property type="molecule type" value="Genomic_DNA"/>
</dbReference>
<dbReference type="PRINTS" id="PR01543">
    <property type="entry name" value="ANATRNSFRASE"/>
</dbReference>
<dbReference type="PANTHER" id="PTHR11786">
    <property type="entry name" value="N-HYDROXYARYLAMINE O-ACETYLTRANSFERASE"/>
    <property type="match status" value="1"/>
</dbReference>
<sequence length="260" mass="29433">MTECNDLFRKRIGMAEDKTLTMSSLGELLEKTACTFPFENARILKGTTLPLTKENLVSKLLKEQEGGVCYELNPLLYFFLLENGFDVQLVRGEVFVEAKEDWTHLGRTHVAIILEQNGVSWLVDTGFGGNVPLRPVPLTGETVSSGNGQFRVKQAATEYGNYLLEMKVNRKQSDWQIGYTFDTTRPVNEVAELNEVQEIIETDDNSPFNKNPLAVKLTNRGSKTLSDSSYTEWIDGKQKKSDIDKEEFRTLAKEQFGIEF</sequence>
<accession>A0ABQ1NI65</accession>
<name>A0ABQ1NI65_9BACI</name>